<gene>
    <name evidence="1" type="ORF">CWATWH0003_B188</name>
</gene>
<dbReference type="EMBL" id="AESD01001030">
    <property type="protein sequence ID" value="EHJ09398.1"/>
    <property type="molecule type" value="Genomic_DNA"/>
</dbReference>
<protein>
    <submittedName>
        <fullName evidence="1">Hemolysin-type calcium-binding region:Bacterial extracellular solute-binding protein, family 3</fullName>
    </submittedName>
</protein>
<dbReference type="GeneID" id="88769125"/>
<evidence type="ECO:0000313" key="2">
    <source>
        <dbReference type="Proteomes" id="UP000003477"/>
    </source>
</evidence>
<sequence>MDQFWIANPQSDEGANIISEFNLEDDLLNIGALGVGGFNELTLSNEDGNALIAFGGNELVKLLRVDSDSLVVDNFVF</sequence>
<dbReference type="RefSeq" id="WP_007313567.1">
    <property type="nucleotide sequence ID" value="NZ_AESD01001030.1"/>
</dbReference>
<evidence type="ECO:0000313" key="1">
    <source>
        <dbReference type="EMBL" id="EHJ09398.1"/>
    </source>
</evidence>
<dbReference type="SUPFAM" id="SSF51120">
    <property type="entry name" value="beta-Roll"/>
    <property type="match status" value="1"/>
</dbReference>
<dbReference type="AlphaFoldDB" id="G5JEK1"/>
<organism evidence="1 2">
    <name type="scientific">Crocosphaera watsonii WH 0003</name>
    <dbReference type="NCBI Taxonomy" id="423471"/>
    <lineage>
        <taxon>Bacteria</taxon>
        <taxon>Bacillati</taxon>
        <taxon>Cyanobacteriota</taxon>
        <taxon>Cyanophyceae</taxon>
        <taxon>Oscillatoriophycideae</taxon>
        <taxon>Chroococcales</taxon>
        <taxon>Aphanothecaceae</taxon>
        <taxon>Crocosphaera</taxon>
    </lineage>
</organism>
<comment type="caution">
    <text evidence="1">The sequence shown here is derived from an EMBL/GenBank/DDBJ whole genome shotgun (WGS) entry which is preliminary data.</text>
</comment>
<proteinExistence type="predicted"/>
<name>G5JEK1_CROWT</name>
<reference evidence="1 2" key="1">
    <citation type="journal article" date="2011" name="Front. Microbiol.">
        <title>Two Strains of Crocosphaera watsonii with Highly Conserved Genomes are Distinguished by Strain-Specific Features.</title>
        <authorList>
            <person name="Bench S.R."/>
            <person name="Ilikchyan I.N."/>
            <person name="Tripp H.J."/>
            <person name="Zehr J.P."/>
        </authorList>
    </citation>
    <scope>NUCLEOTIDE SEQUENCE [LARGE SCALE GENOMIC DNA]</scope>
    <source>
        <strain evidence="1 2">WH 0003</strain>
    </source>
</reference>
<accession>G5JEK1</accession>
<dbReference type="Proteomes" id="UP000003477">
    <property type="component" value="Unassembled WGS sequence"/>
</dbReference>
<dbReference type="PATRIC" id="fig|423471.3.peg.5457"/>
<dbReference type="InterPro" id="IPR011049">
    <property type="entry name" value="Serralysin-like_metalloprot_C"/>
</dbReference>